<dbReference type="SMART" id="SM00317">
    <property type="entry name" value="SET"/>
    <property type="match status" value="1"/>
</dbReference>
<dbReference type="PANTHER" id="PTHR47332">
    <property type="entry name" value="SET DOMAIN-CONTAINING PROTEIN 5"/>
    <property type="match status" value="1"/>
</dbReference>
<evidence type="ECO:0000313" key="4">
    <source>
        <dbReference type="Proteomes" id="UP001280581"/>
    </source>
</evidence>
<dbReference type="CDD" id="cd20071">
    <property type="entry name" value="SET_SMYD"/>
    <property type="match status" value="1"/>
</dbReference>
<dbReference type="PANTHER" id="PTHR47332:SF2">
    <property type="entry name" value="SET-6"/>
    <property type="match status" value="1"/>
</dbReference>
<protein>
    <recommendedName>
        <fullName evidence="2">SET domain-containing protein</fullName>
    </recommendedName>
</protein>
<dbReference type="AlphaFoldDB" id="A0AAN6LW03"/>
<feature type="domain" description="SET" evidence="2">
    <location>
        <begin position="36"/>
        <end position="190"/>
    </location>
</feature>
<accession>A0AAN6LW03</accession>
<dbReference type="PROSITE" id="PS50280">
    <property type="entry name" value="SET"/>
    <property type="match status" value="1"/>
</dbReference>
<dbReference type="InterPro" id="IPR053185">
    <property type="entry name" value="SET_domain_protein"/>
</dbReference>
<feature type="signal peptide" evidence="1">
    <location>
        <begin position="1"/>
        <end position="17"/>
    </location>
</feature>
<dbReference type="EMBL" id="WVTA01000008">
    <property type="protein sequence ID" value="KAK3208181.1"/>
    <property type="molecule type" value="Genomic_DNA"/>
</dbReference>
<organism evidence="3 4">
    <name type="scientific">Pseudopithomyces chartarum</name>
    <dbReference type="NCBI Taxonomy" id="1892770"/>
    <lineage>
        <taxon>Eukaryota</taxon>
        <taxon>Fungi</taxon>
        <taxon>Dikarya</taxon>
        <taxon>Ascomycota</taxon>
        <taxon>Pezizomycotina</taxon>
        <taxon>Dothideomycetes</taxon>
        <taxon>Pleosporomycetidae</taxon>
        <taxon>Pleosporales</taxon>
        <taxon>Massarineae</taxon>
        <taxon>Didymosphaeriaceae</taxon>
        <taxon>Pseudopithomyces</taxon>
    </lineage>
</organism>
<evidence type="ECO:0000259" key="2">
    <source>
        <dbReference type="PROSITE" id="PS50280"/>
    </source>
</evidence>
<evidence type="ECO:0000313" key="3">
    <source>
        <dbReference type="EMBL" id="KAK3208181.1"/>
    </source>
</evidence>
<feature type="chain" id="PRO_5042843697" description="SET domain-containing protein" evidence="1">
    <location>
        <begin position="18"/>
        <end position="345"/>
    </location>
</feature>
<dbReference type="Gene3D" id="1.25.40.10">
    <property type="entry name" value="Tetratricopeptide repeat domain"/>
    <property type="match status" value="1"/>
</dbReference>
<dbReference type="Gene3D" id="2.170.270.10">
    <property type="entry name" value="SET domain"/>
    <property type="match status" value="1"/>
</dbReference>
<dbReference type="InterPro" id="IPR046341">
    <property type="entry name" value="SET_dom_sf"/>
</dbReference>
<dbReference type="Proteomes" id="UP001280581">
    <property type="component" value="Unassembled WGS sequence"/>
</dbReference>
<proteinExistence type="predicted"/>
<dbReference type="Pfam" id="PF00856">
    <property type="entry name" value="SET"/>
    <property type="match status" value="1"/>
</dbReference>
<keyword evidence="1" id="KW-0732">Signal</keyword>
<dbReference type="InterPro" id="IPR001214">
    <property type="entry name" value="SET_dom"/>
</dbReference>
<keyword evidence="4" id="KW-1185">Reference proteome</keyword>
<reference evidence="3 4" key="1">
    <citation type="submission" date="2021-02" db="EMBL/GenBank/DDBJ databases">
        <title>Genome assembly of Pseudopithomyces chartarum.</title>
        <authorList>
            <person name="Jauregui R."/>
            <person name="Singh J."/>
            <person name="Voisey C."/>
        </authorList>
    </citation>
    <scope>NUCLEOTIDE SEQUENCE [LARGE SCALE GENOMIC DNA]</scope>
    <source>
        <strain evidence="3 4">AGR01</strain>
    </source>
</reference>
<evidence type="ECO:0000256" key="1">
    <source>
        <dbReference type="SAM" id="SignalP"/>
    </source>
</evidence>
<dbReference type="InterPro" id="IPR011990">
    <property type="entry name" value="TPR-like_helical_dom_sf"/>
</dbReference>
<name>A0AAN6LW03_9PLEO</name>
<dbReference type="SUPFAM" id="SSF82199">
    <property type="entry name" value="SET domain"/>
    <property type="match status" value="1"/>
</dbReference>
<gene>
    <name evidence="3" type="ORF">GRF29_96g1670789</name>
</gene>
<comment type="caution">
    <text evidence="3">The sequence shown here is derived from an EMBL/GenBank/DDBJ whole genome shotgun (WGS) entry which is preliminary data.</text>
</comment>
<sequence>MFSNIPLSLLFAAIVAAGAPKCPSHVFQTQCPYPPLPYTVEPSPGKGLGVFAAHSLGTGSVIMRETPIITIKPPNHTPGTGYPMSKISQLVHAEYNKLSKEEQQDILSLTYSVLSNDVAKYGKNIDILGLIFRNNAYDTGSEIGLFPRIARINHSCRPNAAYYWNAKLNKRMVYATRDIEEGEEIFVSFISLLTTREERQKKLSRYGFICTCPACSQDSEHSHRSDKTRTRINQEIQAFSSQMNLTAPMHPSDIKKARKSARSSLKLAKLVQQEGLADYYAQTYRITAISHARIGDWQQATVWANEGYKRRVMEDAESPFTLEMYELTRRFIENWEAEMKGTAGT</sequence>